<reference evidence="4" key="1">
    <citation type="submission" date="2017-02" db="UniProtKB">
        <authorList>
            <consortium name="WormBaseParasite"/>
        </authorList>
    </citation>
    <scope>IDENTIFICATION</scope>
</reference>
<evidence type="ECO:0000313" key="2">
    <source>
        <dbReference type="EMBL" id="VDK30811.1"/>
    </source>
</evidence>
<evidence type="ECO:0000313" key="3">
    <source>
        <dbReference type="Proteomes" id="UP000267096"/>
    </source>
</evidence>
<dbReference type="Proteomes" id="UP000267096">
    <property type="component" value="Unassembled WGS sequence"/>
</dbReference>
<protein>
    <submittedName>
        <fullName evidence="2 4">Uncharacterized protein</fullName>
    </submittedName>
</protein>
<gene>
    <name evidence="2" type="ORF">ASIM_LOCUS8102</name>
</gene>
<proteinExistence type="predicted"/>
<organism evidence="4">
    <name type="scientific">Anisakis simplex</name>
    <name type="common">Herring worm</name>
    <dbReference type="NCBI Taxonomy" id="6269"/>
    <lineage>
        <taxon>Eukaryota</taxon>
        <taxon>Metazoa</taxon>
        <taxon>Ecdysozoa</taxon>
        <taxon>Nematoda</taxon>
        <taxon>Chromadorea</taxon>
        <taxon>Rhabditida</taxon>
        <taxon>Spirurina</taxon>
        <taxon>Ascaridomorpha</taxon>
        <taxon>Ascaridoidea</taxon>
        <taxon>Anisakidae</taxon>
        <taxon>Anisakis</taxon>
        <taxon>Anisakis simplex complex</taxon>
    </lineage>
</organism>
<reference evidence="2 3" key="2">
    <citation type="submission" date="2018-11" db="EMBL/GenBank/DDBJ databases">
        <authorList>
            <consortium name="Pathogen Informatics"/>
        </authorList>
    </citation>
    <scope>NUCLEOTIDE SEQUENCE [LARGE SCALE GENOMIC DNA]</scope>
</reference>
<feature type="region of interest" description="Disordered" evidence="1">
    <location>
        <begin position="35"/>
        <end position="76"/>
    </location>
</feature>
<dbReference type="EMBL" id="UYRR01021107">
    <property type="protein sequence ID" value="VDK30811.1"/>
    <property type="molecule type" value="Genomic_DNA"/>
</dbReference>
<feature type="compositionally biased region" description="Basic and acidic residues" evidence="1">
    <location>
        <begin position="55"/>
        <end position="76"/>
    </location>
</feature>
<keyword evidence="3" id="KW-1185">Reference proteome</keyword>
<name>A0A0M3JL30_ANISI</name>
<dbReference type="AlphaFoldDB" id="A0A0M3JL30"/>
<dbReference type="WBParaSite" id="ASIM_0000835701-mRNA-1">
    <property type="protein sequence ID" value="ASIM_0000835701-mRNA-1"/>
    <property type="gene ID" value="ASIM_0000835701"/>
</dbReference>
<sequence>MDVSCEDMADEPDLIVLHSDFQTPATKLSWFIDDDEQMPPHRPNPAALVNANTDRGSEEHGKDSRMFDHEVRMTRC</sequence>
<evidence type="ECO:0000313" key="4">
    <source>
        <dbReference type="WBParaSite" id="ASIM_0000835701-mRNA-1"/>
    </source>
</evidence>
<accession>A0A0M3JL30</accession>
<evidence type="ECO:0000256" key="1">
    <source>
        <dbReference type="SAM" id="MobiDB-lite"/>
    </source>
</evidence>